<feature type="domain" description="PX" evidence="1">
    <location>
        <begin position="1"/>
        <end position="164"/>
    </location>
</feature>
<dbReference type="SUPFAM" id="SSF64268">
    <property type="entry name" value="PX domain"/>
    <property type="match status" value="1"/>
</dbReference>
<name>F9WCA9_TRYCI</name>
<evidence type="ECO:0000313" key="2">
    <source>
        <dbReference type="EMBL" id="CCD14902.1"/>
    </source>
</evidence>
<dbReference type="PROSITE" id="PS50195">
    <property type="entry name" value="PX"/>
    <property type="match status" value="1"/>
</dbReference>
<dbReference type="GO" id="GO:0005768">
    <property type="term" value="C:endosome"/>
    <property type="evidence" value="ECO:0007669"/>
    <property type="project" value="TreeGrafter"/>
</dbReference>
<dbReference type="Pfam" id="PF00787">
    <property type="entry name" value="PX"/>
    <property type="match status" value="1"/>
</dbReference>
<evidence type="ECO:0000259" key="1">
    <source>
        <dbReference type="PROSITE" id="PS50195"/>
    </source>
</evidence>
<reference evidence="2 3" key="2">
    <citation type="journal article" date="2012" name="Proc. Natl. Acad. Sci. U.S.A.">
        <title>Antigenic diversity is generated by distinct evolutionary mechanisms in African trypanosome species.</title>
        <authorList>
            <person name="Jackson A.P."/>
            <person name="Berry A."/>
            <person name="Aslett M."/>
            <person name="Allison H.C."/>
            <person name="Burton P."/>
            <person name="Vavrova-Anderson J."/>
            <person name="Brown R."/>
            <person name="Browne H."/>
            <person name="Corton N."/>
            <person name="Hauser H."/>
            <person name="Gamble J."/>
            <person name="Gilderthorp R."/>
            <person name="Marcello L."/>
            <person name="McQuillan J."/>
            <person name="Otto T.D."/>
            <person name="Quail M.A."/>
            <person name="Sanders M.J."/>
            <person name="van Tonder A."/>
            <person name="Ginger M.L."/>
            <person name="Field M.C."/>
            <person name="Barry J.D."/>
            <person name="Hertz-Fowler C."/>
            <person name="Berriman M."/>
        </authorList>
    </citation>
    <scope>NUCLEOTIDE SEQUENCE [LARGE SCALE GENOMIC DNA]</scope>
    <source>
        <strain evidence="2 3">IL3000</strain>
    </source>
</reference>
<dbReference type="EMBL" id="CAEQ01001694">
    <property type="protein sequence ID" value="CCD14902.1"/>
    <property type="molecule type" value="Genomic_DNA"/>
</dbReference>
<dbReference type="InterPro" id="IPR001683">
    <property type="entry name" value="PX_dom"/>
</dbReference>
<dbReference type="Proteomes" id="UP000000702">
    <property type="component" value="Unassembled WGS sequence"/>
</dbReference>
<dbReference type="PANTHER" id="PTHR10555">
    <property type="entry name" value="SORTING NEXIN"/>
    <property type="match status" value="1"/>
</dbReference>
<dbReference type="GO" id="GO:0035091">
    <property type="term" value="F:phosphatidylinositol binding"/>
    <property type="evidence" value="ECO:0007669"/>
    <property type="project" value="InterPro"/>
</dbReference>
<proteinExistence type="predicted"/>
<reference evidence="3" key="1">
    <citation type="submission" date="2011-07" db="EMBL/GenBank/DDBJ databases">
        <title>Divergent evolution of antigenic variation in African trypanosomes.</title>
        <authorList>
            <person name="Jackson A.P."/>
            <person name="Berry A."/>
            <person name="Allison H.C."/>
            <person name="Burton P."/>
            <person name="Anderson J."/>
            <person name="Aslett M."/>
            <person name="Brown R."/>
            <person name="Corton N."/>
            <person name="Harris D."/>
            <person name="Hauser H."/>
            <person name="Gamble J."/>
            <person name="Gilderthorp R."/>
            <person name="McQuillan J."/>
            <person name="Quail M.A."/>
            <person name="Sanders M."/>
            <person name="Van Tonder A."/>
            <person name="Ginger M.L."/>
            <person name="Donelson J.E."/>
            <person name="Field M.C."/>
            <person name="Barry J.D."/>
            <person name="Berriman M."/>
            <person name="Hertz-Fowler C."/>
        </authorList>
    </citation>
    <scope>NUCLEOTIDE SEQUENCE [LARGE SCALE GENOMIC DNA]</scope>
    <source>
        <strain evidence="3">IL3000</strain>
    </source>
</reference>
<dbReference type="PANTHER" id="PTHR10555:SF170">
    <property type="entry name" value="FI18122P1"/>
    <property type="match status" value="1"/>
</dbReference>
<accession>F9WCA9</accession>
<dbReference type="VEuPathDB" id="TriTrypDB:TcIL3000_0_54720"/>
<dbReference type="Gene3D" id="3.30.1520.10">
    <property type="entry name" value="Phox-like domain"/>
    <property type="match status" value="1"/>
</dbReference>
<organism evidence="2 3">
    <name type="scientific">Trypanosoma congolense (strain IL3000)</name>
    <dbReference type="NCBI Taxonomy" id="1068625"/>
    <lineage>
        <taxon>Eukaryota</taxon>
        <taxon>Discoba</taxon>
        <taxon>Euglenozoa</taxon>
        <taxon>Kinetoplastea</taxon>
        <taxon>Metakinetoplastina</taxon>
        <taxon>Trypanosomatida</taxon>
        <taxon>Trypanosomatidae</taxon>
        <taxon>Trypanosoma</taxon>
        <taxon>Nannomonas</taxon>
    </lineage>
</organism>
<keyword evidence="3" id="KW-1185">Reference proteome</keyword>
<evidence type="ECO:0000313" key="3">
    <source>
        <dbReference type="Proteomes" id="UP000000702"/>
    </source>
</evidence>
<sequence>MSEDSTGHRLEFFVAGAERVFLENDNTLAFSHWSYKVLTRSFLESYQNPPILPCSEVQNNFIKGDGYIDYCTWHRYSDFQWLAAEVSKELPGIIFPPIPEKDINGTIDKLTAHFVGSDGLDASTNELVSQRSRRLQMTLNALAQTDIAHESQAVMAFTTLEEVEWHKFRESRECADKPSFFSSIRESCSDFLERLGVSGGARDAGHSISARLDSIMERHEKMVDIIKKCSDAVDRMSKSCLMDLPKRKKLANISKPLQKCDLPATACCIGSVVECSSPRGRIGVVKDMDGEKALVEWVGHEGEVSHVELCKLKYPETGVSDPVIIALHLLTQQIDTHLEETKTKVETEGIRDVLDSLWFICRYSVRCISTVKQIKKMESNMISFIQGSVSEVGNRDGAQIESMKKNLSDAYARFVEQYEKVYCPIQTKLLVGLVQKLGYSAAVLLSDDKWHKQIEQAYSALSLLEDETLEKSTELDFSVRNASLLD</sequence>
<comment type="caution">
    <text evidence="2">The sequence shown here is derived from an EMBL/GenBank/DDBJ whole genome shotgun (WGS) entry which is preliminary data.</text>
</comment>
<protein>
    <submittedName>
        <fullName evidence="2">WGS project CAEQ00000000 data, annotated contig 2208</fullName>
    </submittedName>
</protein>
<dbReference type="AlphaFoldDB" id="F9WCA9"/>
<gene>
    <name evidence="2" type="ORF">TCIL3000_0_54720</name>
</gene>
<dbReference type="InterPro" id="IPR036871">
    <property type="entry name" value="PX_dom_sf"/>
</dbReference>
<dbReference type="OMA" id="FCTWHRY"/>